<dbReference type="AlphaFoldDB" id="A0ABC9WND9"/>
<keyword evidence="4" id="KW-0805">Transcription regulation</keyword>
<evidence type="ECO:0000313" key="9">
    <source>
        <dbReference type="Proteomes" id="UP001623348"/>
    </source>
</evidence>
<dbReference type="PANTHER" id="PTHR12691">
    <property type="entry name" value="MEDIATOR OF RNA POLYMERASE II TRANSCRIPTION SUBUNIT 23"/>
    <property type="match status" value="1"/>
</dbReference>
<evidence type="ECO:0000256" key="3">
    <source>
        <dbReference type="ARBA" id="ARBA00019696"/>
    </source>
</evidence>
<evidence type="ECO:0000256" key="5">
    <source>
        <dbReference type="ARBA" id="ARBA00023163"/>
    </source>
</evidence>
<keyword evidence="9" id="KW-1185">Reference proteome</keyword>
<sequence>MAGKSPGPFPNCDWRFNEFPNPAAHALHVTCVELMALAVPGKDVGNALLNVVLKSQPLVPRENITAWMNAIGLIITALPEPYWIVLHDRIVSVINSPSLTSETEWIGVAFYEMLLNADRYSSHLNYMDPICDFLYHMKYMFTGDSVKDQVEKIICNLRPALKLRLRFITHISKMEPAAVPQQPLNNGSPAQQPSQVPVNVALPVTQ</sequence>
<evidence type="ECO:0000256" key="7">
    <source>
        <dbReference type="ARBA" id="ARBA00031961"/>
    </source>
</evidence>
<protein>
    <recommendedName>
        <fullName evidence="3">Mediator of RNA polymerase II transcription subunit 23</fullName>
    </recommendedName>
    <alternativeName>
        <fullName evidence="7">Mediator complex subunit 23</fullName>
    </alternativeName>
</protein>
<reference evidence="8 9" key="1">
    <citation type="submission" date="2024-06" db="EMBL/GenBank/DDBJ databases">
        <title>The draft genome of Grus japonensis, version 3.</title>
        <authorList>
            <person name="Nabeshima K."/>
            <person name="Suzuki S."/>
            <person name="Onuma M."/>
        </authorList>
    </citation>
    <scope>NUCLEOTIDE SEQUENCE [LARGE SCALE GENOMIC DNA]</scope>
    <source>
        <strain evidence="8 9">451A</strain>
    </source>
</reference>
<proteinExistence type="inferred from homology"/>
<comment type="caution">
    <text evidence="8">The sequence shown here is derived from an EMBL/GenBank/DDBJ whole genome shotgun (WGS) entry which is preliminary data.</text>
</comment>
<evidence type="ECO:0000256" key="2">
    <source>
        <dbReference type="ARBA" id="ARBA00010222"/>
    </source>
</evidence>
<evidence type="ECO:0000313" key="8">
    <source>
        <dbReference type="EMBL" id="GAB0186705.1"/>
    </source>
</evidence>
<gene>
    <name evidence="8" type="ORF">GRJ2_001135800</name>
</gene>
<keyword evidence="6" id="KW-0539">Nucleus</keyword>
<comment type="similarity">
    <text evidence="2">Belongs to the Mediator complex subunit 23 family.</text>
</comment>
<evidence type="ECO:0000256" key="4">
    <source>
        <dbReference type="ARBA" id="ARBA00023015"/>
    </source>
</evidence>
<dbReference type="Pfam" id="PF11573">
    <property type="entry name" value="Med23"/>
    <property type="match status" value="2"/>
</dbReference>
<dbReference type="InterPro" id="IPR021629">
    <property type="entry name" value="Mediator_Med23"/>
</dbReference>
<dbReference type="EMBL" id="BAAFJT010000003">
    <property type="protein sequence ID" value="GAB0186705.1"/>
    <property type="molecule type" value="Genomic_DNA"/>
</dbReference>
<dbReference type="PANTHER" id="PTHR12691:SF10">
    <property type="entry name" value="MEDIATOR OF RNA POLYMERASE II TRANSCRIPTION SUBUNIT 23"/>
    <property type="match status" value="1"/>
</dbReference>
<evidence type="ECO:0000256" key="1">
    <source>
        <dbReference type="ARBA" id="ARBA00004123"/>
    </source>
</evidence>
<accession>A0ABC9WND9</accession>
<name>A0ABC9WND9_GRUJA</name>
<evidence type="ECO:0000256" key="6">
    <source>
        <dbReference type="ARBA" id="ARBA00023242"/>
    </source>
</evidence>
<dbReference type="GO" id="GO:0005634">
    <property type="term" value="C:nucleus"/>
    <property type="evidence" value="ECO:0007669"/>
    <property type="project" value="UniProtKB-SubCell"/>
</dbReference>
<organism evidence="8 9">
    <name type="scientific">Grus japonensis</name>
    <name type="common">Japanese crane</name>
    <name type="synonym">Red-crowned crane</name>
    <dbReference type="NCBI Taxonomy" id="30415"/>
    <lineage>
        <taxon>Eukaryota</taxon>
        <taxon>Metazoa</taxon>
        <taxon>Chordata</taxon>
        <taxon>Craniata</taxon>
        <taxon>Vertebrata</taxon>
        <taxon>Euteleostomi</taxon>
        <taxon>Archelosauria</taxon>
        <taxon>Archosauria</taxon>
        <taxon>Dinosauria</taxon>
        <taxon>Saurischia</taxon>
        <taxon>Theropoda</taxon>
        <taxon>Coelurosauria</taxon>
        <taxon>Aves</taxon>
        <taxon>Neognathae</taxon>
        <taxon>Neoaves</taxon>
        <taxon>Gruiformes</taxon>
        <taxon>Gruidae</taxon>
        <taxon>Grus</taxon>
    </lineage>
</organism>
<keyword evidence="5" id="KW-0804">Transcription</keyword>
<dbReference type="Proteomes" id="UP001623348">
    <property type="component" value="Unassembled WGS sequence"/>
</dbReference>
<comment type="subcellular location">
    <subcellularLocation>
        <location evidence="1">Nucleus</location>
    </subcellularLocation>
</comment>